<feature type="compositionally biased region" description="Gly residues" evidence="1">
    <location>
        <begin position="129"/>
        <end position="143"/>
    </location>
</feature>
<organism evidence="3 4">
    <name type="scientific">Azospirillum lipoferum (strain 4B)</name>
    <dbReference type="NCBI Taxonomy" id="862719"/>
    <lineage>
        <taxon>Bacteria</taxon>
        <taxon>Pseudomonadati</taxon>
        <taxon>Pseudomonadota</taxon>
        <taxon>Alphaproteobacteria</taxon>
        <taxon>Rhodospirillales</taxon>
        <taxon>Azospirillaceae</taxon>
        <taxon>Azospirillum</taxon>
    </lineage>
</organism>
<feature type="chain" id="PRO_5003507032" evidence="2">
    <location>
        <begin position="23"/>
        <end position="143"/>
    </location>
</feature>
<accession>G7ZF59</accession>
<feature type="region of interest" description="Disordered" evidence="1">
    <location>
        <begin position="84"/>
        <end position="143"/>
    </location>
</feature>
<feature type="compositionally biased region" description="Low complexity" evidence="1">
    <location>
        <begin position="107"/>
        <end position="128"/>
    </location>
</feature>
<evidence type="ECO:0000313" key="4">
    <source>
        <dbReference type="Proteomes" id="UP000005667"/>
    </source>
</evidence>
<sequence>MRIAMFIPVIGLALAAGTPALAQSSSGQQSGQKSGSSATQSHSQIQAMTQDKLRKQLEQAGFKNVTVIDAAYLVQAQTQDGNQVFMTVNPPSQMSGSSSSGSGGATSGNSASGNAASGGQSGASTTGNSGSGSAGSGSGTTKQ</sequence>
<dbReference type="EMBL" id="FQ311871">
    <property type="protein sequence ID" value="CBS90068.1"/>
    <property type="molecule type" value="Genomic_DNA"/>
</dbReference>
<feature type="region of interest" description="Disordered" evidence="1">
    <location>
        <begin position="22"/>
        <end position="52"/>
    </location>
</feature>
<evidence type="ECO:0000256" key="2">
    <source>
        <dbReference type="SAM" id="SignalP"/>
    </source>
</evidence>
<reference evidence="4" key="1">
    <citation type="journal article" date="2011" name="PLoS Genet.">
        <title>Azospirillum genomes reveal transition of bacteria from aquatic to terrestrial environments.</title>
        <authorList>
            <person name="Wisniewski-Dye F."/>
            <person name="Borziak K."/>
            <person name="Khalsa-Moyers G."/>
            <person name="Alexandre G."/>
            <person name="Sukharnikov L.O."/>
            <person name="Wuichet K."/>
            <person name="Hurst G.B."/>
            <person name="McDonald W.H."/>
            <person name="Robertson J.S."/>
            <person name="Barbe V."/>
            <person name="Calteau A."/>
            <person name="Rouy Z."/>
            <person name="Mangenot S."/>
            <person name="Prigent-Combaret C."/>
            <person name="Normand P."/>
            <person name="Boyer M."/>
            <person name="Siguier P."/>
            <person name="Dessaux Y."/>
            <person name="Elmerich C."/>
            <person name="Condemine G."/>
            <person name="Krishnen G."/>
            <person name="Kennedy I."/>
            <person name="Paterson A.H."/>
            <person name="Gonzalez V."/>
            <person name="Mavingui P."/>
            <person name="Zhulin I.B."/>
        </authorList>
    </citation>
    <scope>NUCLEOTIDE SEQUENCE [LARGE SCALE GENOMIC DNA]</scope>
    <source>
        <strain evidence="4">4B</strain>
    </source>
</reference>
<dbReference type="KEGG" id="ali:AZOLI_p30227"/>
<dbReference type="AlphaFoldDB" id="G7ZF59"/>
<evidence type="ECO:0000256" key="1">
    <source>
        <dbReference type="SAM" id="MobiDB-lite"/>
    </source>
</evidence>
<gene>
    <name evidence="3" type="ordered locus">AZOLI_p30227</name>
</gene>
<keyword evidence="3" id="KW-0614">Plasmid</keyword>
<dbReference type="RefSeq" id="WP_014249513.1">
    <property type="nucleotide sequence ID" value="NC_016623.1"/>
</dbReference>
<evidence type="ECO:0000313" key="3">
    <source>
        <dbReference type="EMBL" id="CBS90068.1"/>
    </source>
</evidence>
<dbReference type="OrthoDB" id="7917361at2"/>
<feature type="compositionally biased region" description="Low complexity" evidence="1">
    <location>
        <begin position="22"/>
        <end position="41"/>
    </location>
</feature>
<keyword evidence="4" id="KW-1185">Reference proteome</keyword>
<feature type="compositionally biased region" description="Polar residues" evidence="1">
    <location>
        <begin position="84"/>
        <end position="94"/>
    </location>
</feature>
<dbReference type="Proteomes" id="UP000005667">
    <property type="component" value="Plasmid AZO_p3"/>
</dbReference>
<name>G7ZF59_AZOL4</name>
<dbReference type="HOGENOM" id="CLU_1802119_0_0_5"/>
<protein>
    <submittedName>
        <fullName evidence="3">Uncharacterized protein</fullName>
    </submittedName>
</protein>
<keyword evidence="2" id="KW-0732">Signal</keyword>
<proteinExistence type="predicted"/>
<feature type="signal peptide" evidence="2">
    <location>
        <begin position="1"/>
        <end position="22"/>
    </location>
</feature>
<geneLocation type="plasmid" evidence="3 4">
    <name>AZO_p3</name>
</geneLocation>